<dbReference type="PANTHER" id="PTHR39217:SF1">
    <property type="entry name" value="GLUTATHIONE SYNTHETASE"/>
    <property type="match status" value="1"/>
</dbReference>
<dbReference type="SUPFAM" id="SSF56059">
    <property type="entry name" value="Glutathione synthetase ATP-binding domain-like"/>
    <property type="match status" value="1"/>
</dbReference>
<keyword evidence="1" id="KW-0547">Nucleotide-binding</keyword>
<dbReference type="EMBL" id="JBFARM010000013">
    <property type="protein sequence ID" value="MEV4291243.1"/>
    <property type="molecule type" value="Genomic_DNA"/>
</dbReference>
<sequence>MAQGNARIALITARPRSEVNTDWDMPLLHAAFDQVDAEAEVSAWDDPQIDWSSFDLAVIRSPWDYSWRSGEFLSWVEHCSTLTRVANPPEIIRWNSRKQYLLELRERGVPVVPTRYLAPGDPVELPTDREFVVKPAVGAGARFAARYTPHESEAATAHVKRVHADDVTVMIQPYLSQIDLTGERALVFVRNRFLHAIRKKAVLAPGLRFDQPRDAHPGTQPWAPTEAERELAERALAAVPQADQLLYARVDMADDESGRPVMTELELVEPGLYLRFHHDSIPTFVAAITAMANNVVAERNRQTIA</sequence>
<evidence type="ECO:0000256" key="1">
    <source>
        <dbReference type="PROSITE-ProRule" id="PRU00409"/>
    </source>
</evidence>
<evidence type="ECO:0000313" key="3">
    <source>
        <dbReference type="EMBL" id="MEV4291243.1"/>
    </source>
</evidence>
<dbReference type="InterPro" id="IPR011761">
    <property type="entry name" value="ATP-grasp"/>
</dbReference>
<accession>A0ABV3HFJ9</accession>
<dbReference type="RefSeq" id="WP_364459427.1">
    <property type="nucleotide sequence ID" value="NZ_JBFARM010000013.1"/>
</dbReference>
<keyword evidence="4" id="KW-1185">Reference proteome</keyword>
<feature type="domain" description="ATP-grasp" evidence="2">
    <location>
        <begin position="101"/>
        <end position="297"/>
    </location>
</feature>
<proteinExistence type="predicted"/>
<protein>
    <recommendedName>
        <fullName evidence="2">ATP-grasp domain-containing protein</fullName>
    </recommendedName>
</protein>
<dbReference type="InterPro" id="IPR053191">
    <property type="entry name" value="DcsG_Biosynth_Enzyme"/>
</dbReference>
<organism evidence="3 4">
    <name type="scientific">Nonomuraea bangladeshensis</name>
    <dbReference type="NCBI Taxonomy" id="404385"/>
    <lineage>
        <taxon>Bacteria</taxon>
        <taxon>Bacillati</taxon>
        <taxon>Actinomycetota</taxon>
        <taxon>Actinomycetes</taxon>
        <taxon>Streptosporangiales</taxon>
        <taxon>Streptosporangiaceae</taxon>
        <taxon>Nonomuraea</taxon>
    </lineage>
</organism>
<dbReference type="PANTHER" id="PTHR39217">
    <property type="match status" value="1"/>
</dbReference>
<name>A0ABV3HFJ9_9ACTN</name>
<dbReference type="Proteomes" id="UP001552427">
    <property type="component" value="Unassembled WGS sequence"/>
</dbReference>
<evidence type="ECO:0000259" key="2">
    <source>
        <dbReference type="PROSITE" id="PS50975"/>
    </source>
</evidence>
<gene>
    <name evidence="3" type="ORF">AB0K40_37535</name>
</gene>
<keyword evidence="1" id="KW-0067">ATP-binding</keyword>
<reference evidence="3 4" key="1">
    <citation type="submission" date="2024-06" db="EMBL/GenBank/DDBJ databases">
        <title>The Natural Products Discovery Center: Release of the First 8490 Sequenced Strains for Exploring Actinobacteria Biosynthetic Diversity.</title>
        <authorList>
            <person name="Kalkreuter E."/>
            <person name="Kautsar S.A."/>
            <person name="Yang D."/>
            <person name="Bader C.D."/>
            <person name="Teijaro C.N."/>
            <person name="Fluegel L."/>
            <person name="Davis C.M."/>
            <person name="Simpson J.R."/>
            <person name="Lauterbach L."/>
            <person name="Steele A.D."/>
            <person name="Gui C."/>
            <person name="Meng S."/>
            <person name="Li G."/>
            <person name="Viehrig K."/>
            <person name="Ye F."/>
            <person name="Su P."/>
            <person name="Kiefer A.F."/>
            <person name="Nichols A."/>
            <person name="Cepeda A.J."/>
            <person name="Yan W."/>
            <person name="Fan B."/>
            <person name="Jiang Y."/>
            <person name="Adhikari A."/>
            <person name="Zheng C.-J."/>
            <person name="Schuster L."/>
            <person name="Cowan T.M."/>
            <person name="Smanski M.J."/>
            <person name="Chevrette M.G."/>
            <person name="De Carvalho L.P.S."/>
            <person name="Shen B."/>
        </authorList>
    </citation>
    <scope>NUCLEOTIDE SEQUENCE [LARGE SCALE GENOMIC DNA]</scope>
    <source>
        <strain evidence="3 4">NPDC049574</strain>
    </source>
</reference>
<dbReference type="PROSITE" id="PS50975">
    <property type="entry name" value="ATP_GRASP"/>
    <property type="match status" value="1"/>
</dbReference>
<comment type="caution">
    <text evidence="3">The sequence shown here is derived from an EMBL/GenBank/DDBJ whole genome shotgun (WGS) entry which is preliminary data.</text>
</comment>
<evidence type="ECO:0000313" key="4">
    <source>
        <dbReference type="Proteomes" id="UP001552427"/>
    </source>
</evidence>